<gene>
    <name evidence="1" type="ORF">XM52_15140</name>
</gene>
<keyword evidence="2" id="KW-1185">Reference proteome</keyword>
<dbReference type="EMBL" id="LAXI01000010">
    <property type="protein sequence ID" value="KRS16918.1"/>
    <property type="molecule type" value="Genomic_DNA"/>
</dbReference>
<dbReference type="PATRIC" id="fig|540747.5.peg.719"/>
<organism evidence="1 2">
    <name type="scientific">Roseovarius indicus</name>
    <dbReference type="NCBI Taxonomy" id="540747"/>
    <lineage>
        <taxon>Bacteria</taxon>
        <taxon>Pseudomonadati</taxon>
        <taxon>Pseudomonadota</taxon>
        <taxon>Alphaproteobacteria</taxon>
        <taxon>Rhodobacterales</taxon>
        <taxon>Roseobacteraceae</taxon>
        <taxon>Roseovarius</taxon>
    </lineage>
</organism>
<accession>A0A0T5P766</accession>
<reference evidence="1 2" key="1">
    <citation type="submission" date="2015-04" db="EMBL/GenBank/DDBJ databases">
        <title>The draft genome sequence of Roseovarius indicus B108T.</title>
        <authorList>
            <person name="Li G."/>
            <person name="Lai Q."/>
            <person name="Shao Z."/>
            <person name="Yan P."/>
        </authorList>
    </citation>
    <scope>NUCLEOTIDE SEQUENCE [LARGE SCALE GENOMIC DNA]</scope>
    <source>
        <strain evidence="1 2">B108</strain>
    </source>
</reference>
<name>A0A0T5P766_9RHOB</name>
<dbReference type="AlphaFoldDB" id="A0A0T5P766"/>
<evidence type="ECO:0000313" key="1">
    <source>
        <dbReference type="EMBL" id="KRS16918.1"/>
    </source>
</evidence>
<proteinExistence type="predicted"/>
<dbReference type="Proteomes" id="UP000051401">
    <property type="component" value="Unassembled WGS sequence"/>
</dbReference>
<comment type="caution">
    <text evidence="1">The sequence shown here is derived from an EMBL/GenBank/DDBJ whole genome shotgun (WGS) entry which is preliminary data.</text>
</comment>
<sequence>MVHRKTKKDPQDRILRAAKLKADHLSRSCDPDVWNTNRLFGGECFMACGPEGSNPRTGRGSGQALRVIATFFF</sequence>
<protein>
    <submittedName>
        <fullName evidence="1">Uncharacterized protein</fullName>
    </submittedName>
</protein>
<evidence type="ECO:0000313" key="2">
    <source>
        <dbReference type="Proteomes" id="UP000051401"/>
    </source>
</evidence>